<evidence type="ECO:0000313" key="1">
    <source>
        <dbReference type="EMBL" id="NML28425.1"/>
    </source>
</evidence>
<organism evidence="1 2">
    <name type="scientific">Zoogloea dura</name>
    <dbReference type="NCBI Taxonomy" id="2728840"/>
    <lineage>
        <taxon>Bacteria</taxon>
        <taxon>Pseudomonadati</taxon>
        <taxon>Pseudomonadota</taxon>
        <taxon>Betaproteobacteria</taxon>
        <taxon>Rhodocyclales</taxon>
        <taxon>Zoogloeaceae</taxon>
        <taxon>Zoogloea</taxon>
    </lineage>
</organism>
<dbReference type="AlphaFoldDB" id="A0A848GC48"/>
<proteinExistence type="predicted"/>
<dbReference type="RefSeq" id="WP_169147954.1">
    <property type="nucleotide sequence ID" value="NZ_JABBGA010000027.1"/>
</dbReference>
<gene>
    <name evidence="1" type="ORF">HHL15_21925</name>
</gene>
<protein>
    <submittedName>
        <fullName evidence="1">Uncharacterized protein</fullName>
    </submittedName>
</protein>
<reference evidence="1 2" key="1">
    <citation type="submission" date="2020-04" db="EMBL/GenBank/DDBJ databases">
        <title>Zoogloea sp. G-4-1-14 isolated from soil.</title>
        <authorList>
            <person name="Dahal R.H."/>
        </authorList>
    </citation>
    <scope>NUCLEOTIDE SEQUENCE [LARGE SCALE GENOMIC DNA]</scope>
    <source>
        <strain evidence="1 2">G-4-1-14</strain>
    </source>
</reference>
<keyword evidence="2" id="KW-1185">Reference proteome</keyword>
<name>A0A848GC48_9RHOO</name>
<accession>A0A848GC48</accession>
<evidence type="ECO:0000313" key="2">
    <source>
        <dbReference type="Proteomes" id="UP000580043"/>
    </source>
</evidence>
<dbReference type="EMBL" id="JABBGA010000027">
    <property type="protein sequence ID" value="NML28425.1"/>
    <property type="molecule type" value="Genomic_DNA"/>
</dbReference>
<sequence length="135" mass="15885">MPQHAHYTHQYFDIKGGHARRPEAAIRWSEGLPAEWREQAVAPLYFDHYKEYLVKAARILGRDEDDQPCYCAYCYVLEEEPDPARPGSCRELTYAETVRAWHLRDGRWLIHRVIIRHGEQSKARGFFSLSPSMPR</sequence>
<dbReference type="Proteomes" id="UP000580043">
    <property type="component" value="Unassembled WGS sequence"/>
</dbReference>
<comment type="caution">
    <text evidence="1">The sequence shown here is derived from an EMBL/GenBank/DDBJ whole genome shotgun (WGS) entry which is preliminary data.</text>
</comment>